<comment type="caution">
    <text evidence="1">The sequence shown here is derived from an EMBL/GenBank/DDBJ whole genome shotgun (WGS) entry which is preliminary data.</text>
</comment>
<reference evidence="1" key="1">
    <citation type="journal article" date="2014" name="Front. Microbiol.">
        <title>High frequency of phylogenetically diverse reductive dehalogenase-homologous genes in deep subseafloor sedimentary metagenomes.</title>
        <authorList>
            <person name="Kawai M."/>
            <person name="Futagami T."/>
            <person name="Toyoda A."/>
            <person name="Takaki Y."/>
            <person name="Nishi S."/>
            <person name="Hori S."/>
            <person name="Arai W."/>
            <person name="Tsubouchi T."/>
            <person name="Morono Y."/>
            <person name="Uchiyama I."/>
            <person name="Ito T."/>
            <person name="Fujiyama A."/>
            <person name="Inagaki F."/>
            <person name="Takami H."/>
        </authorList>
    </citation>
    <scope>NUCLEOTIDE SEQUENCE</scope>
    <source>
        <strain evidence="1">Expedition CK06-06</strain>
    </source>
</reference>
<accession>X1U294</accession>
<name>X1U294_9ZZZZ</name>
<evidence type="ECO:0000313" key="1">
    <source>
        <dbReference type="EMBL" id="GAJ11624.1"/>
    </source>
</evidence>
<feature type="non-terminal residue" evidence="1">
    <location>
        <position position="1"/>
    </location>
</feature>
<protein>
    <submittedName>
        <fullName evidence="1">Uncharacterized protein</fullName>
    </submittedName>
</protein>
<proteinExistence type="predicted"/>
<dbReference type="AlphaFoldDB" id="X1U294"/>
<dbReference type="EMBL" id="BARW01029635">
    <property type="protein sequence ID" value="GAJ11624.1"/>
    <property type="molecule type" value="Genomic_DNA"/>
</dbReference>
<gene>
    <name evidence="1" type="ORF">S12H4_47572</name>
</gene>
<sequence length="41" mass="4558">ILVSPVFFGLDCIKGERIDGRLLSFLITIAVIRKRSVQRGA</sequence>
<organism evidence="1">
    <name type="scientific">marine sediment metagenome</name>
    <dbReference type="NCBI Taxonomy" id="412755"/>
    <lineage>
        <taxon>unclassified sequences</taxon>
        <taxon>metagenomes</taxon>
        <taxon>ecological metagenomes</taxon>
    </lineage>
</organism>